<sequence>MTNVWGLEGQTVRVGGQPRSSLVQSLRQVGVQLNDHAKTLLAHPAFEDPESQDLQFVVRTVHQLGLPTGGTQSQVFVAARRHGFQLCPVISGPFLRLATMDQPSAPDSVLSAGRAPTGAIHVASEPLSADAAYPKGFYLRVVDDEVWLRGFRCDDTYEWGPQQRLALVEP</sequence>
<reference evidence="2" key="1">
    <citation type="submission" date="2017-08" db="EMBL/GenBank/DDBJ databases">
        <authorList>
            <person name="Varghese N."/>
            <person name="Submissions S."/>
        </authorList>
    </citation>
    <scope>NUCLEOTIDE SEQUENCE [LARGE SCALE GENOMIC DNA]</scope>
    <source>
        <strain evidence="2">USBA17B2</strain>
    </source>
</reference>
<organism evidence="1 2">
    <name type="scientific">Ornithinimicrobium cerasi</name>
    <dbReference type="NCBI Taxonomy" id="2248773"/>
    <lineage>
        <taxon>Bacteria</taxon>
        <taxon>Bacillati</taxon>
        <taxon>Actinomycetota</taxon>
        <taxon>Actinomycetes</taxon>
        <taxon>Micrococcales</taxon>
        <taxon>Ornithinimicrobiaceae</taxon>
        <taxon>Ornithinimicrobium</taxon>
    </lineage>
</organism>
<dbReference type="EMBL" id="OBQK01000011">
    <property type="protein sequence ID" value="SOC57162.1"/>
    <property type="molecule type" value="Genomic_DNA"/>
</dbReference>
<proteinExistence type="predicted"/>
<dbReference type="Proteomes" id="UP000219688">
    <property type="component" value="Unassembled WGS sequence"/>
</dbReference>
<keyword evidence="2" id="KW-1185">Reference proteome</keyword>
<evidence type="ECO:0000313" key="1">
    <source>
        <dbReference type="EMBL" id="SOC57162.1"/>
    </source>
</evidence>
<accession>A0A285VSZ0</accession>
<evidence type="ECO:0000313" key="2">
    <source>
        <dbReference type="Proteomes" id="UP000219688"/>
    </source>
</evidence>
<name>A0A285VSZ0_9MICO</name>
<dbReference type="AlphaFoldDB" id="A0A285VSZ0"/>
<dbReference type="RefSeq" id="WP_097188889.1">
    <property type="nucleotide sequence ID" value="NZ_OBQK01000011.1"/>
</dbReference>
<evidence type="ECO:0008006" key="3">
    <source>
        <dbReference type="Google" id="ProtNLM"/>
    </source>
</evidence>
<protein>
    <recommendedName>
        <fullName evidence="3">Helicase</fullName>
    </recommendedName>
</protein>
<gene>
    <name evidence="1" type="ORF">SAMN05421879_11112</name>
</gene>